<keyword evidence="2" id="KW-0808">Transferase</keyword>
<feature type="compositionally biased region" description="Basic residues" evidence="1">
    <location>
        <begin position="1"/>
        <end position="27"/>
    </location>
</feature>
<dbReference type="GO" id="GO:0008168">
    <property type="term" value="F:methyltransferase activity"/>
    <property type="evidence" value="ECO:0007669"/>
    <property type="project" value="UniProtKB-KW"/>
</dbReference>
<dbReference type="GO" id="GO:0032259">
    <property type="term" value="P:methylation"/>
    <property type="evidence" value="ECO:0007669"/>
    <property type="project" value="UniProtKB-KW"/>
</dbReference>
<protein>
    <submittedName>
        <fullName evidence="2">16S rRNA (Cytosine(967)-C(5))-methyltransferase</fullName>
        <ecNumber evidence="2">2.1.1.176</ecNumber>
    </submittedName>
</protein>
<accession>A0A6J4U1V6</accession>
<dbReference type="EC" id="2.1.1.176" evidence="2"/>
<dbReference type="AlphaFoldDB" id="A0A6J4U1V6"/>
<feature type="compositionally biased region" description="Basic residues" evidence="1">
    <location>
        <begin position="90"/>
        <end position="105"/>
    </location>
</feature>
<name>A0A6J4U1V6_9ACTN</name>
<reference evidence="2" key="1">
    <citation type="submission" date="2020-02" db="EMBL/GenBank/DDBJ databases">
        <authorList>
            <person name="Meier V. D."/>
        </authorList>
    </citation>
    <scope>NUCLEOTIDE SEQUENCE</scope>
    <source>
        <strain evidence="2">AVDCRST_MAG30</strain>
    </source>
</reference>
<proteinExistence type="predicted"/>
<feature type="region of interest" description="Disordered" evidence="1">
    <location>
        <begin position="1"/>
        <end position="150"/>
    </location>
</feature>
<feature type="non-terminal residue" evidence="2">
    <location>
        <position position="1"/>
    </location>
</feature>
<organism evidence="2">
    <name type="scientific">uncultured Solirubrobacteraceae bacterium</name>
    <dbReference type="NCBI Taxonomy" id="1162706"/>
    <lineage>
        <taxon>Bacteria</taxon>
        <taxon>Bacillati</taxon>
        <taxon>Actinomycetota</taxon>
        <taxon>Thermoleophilia</taxon>
        <taxon>Solirubrobacterales</taxon>
        <taxon>Solirubrobacteraceae</taxon>
        <taxon>environmental samples</taxon>
    </lineage>
</organism>
<feature type="compositionally biased region" description="Basic and acidic residues" evidence="1">
    <location>
        <begin position="78"/>
        <end position="89"/>
    </location>
</feature>
<keyword evidence="2" id="KW-0489">Methyltransferase</keyword>
<gene>
    <name evidence="2" type="ORF">AVDCRST_MAG30-4424</name>
</gene>
<feature type="compositionally biased region" description="Basic residues" evidence="1">
    <location>
        <begin position="67"/>
        <end position="77"/>
    </location>
</feature>
<evidence type="ECO:0000256" key="1">
    <source>
        <dbReference type="SAM" id="MobiDB-lite"/>
    </source>
</evidence>
<feature type="compositionally biased region" description="Low complexity" evidence="1">
    <location>
        <begin position="28"/>
        <end position="64"/>
    </location>
</feature>
<dbReference type="EMBL" id="CADCVS010000579">
    <property type="protein sequence ID" value="CAA9537855.1"/>
    <property type="molecule type" value="Genomic_DNA"/>
</dbReference>
<sequence>PHGRAQRRRPHGRRRRLRGAGRLRPGPRRPAVLGPRDAALAPRRALAQGRRPARAARGAAGPDPARGRRRAAAGRHARLLDLHDLAGRERGRRRRLPRRASRLRGGRPAGRPARLEASACGPPPPDAPAPRRDGRLLHRPAAPRGGARWL</sequence>
<evidence type="ECO:0000313" key="2">
    <source>
        <dbReference type="EMBL" id="CAA9537855.1"/>
    </source>
</evidence>
<feature type="non-terminal residue" evidence="2">
    <location>
        <position position="150"/>
    </location>
</feature>